<gene>
    <name evidence="6" type="ordered locus">SVEN_7372</name>
</gene>
<feature type="region of interest" description="Disordered" evidence="3">
    <location>
        <begin position="85"/>
        <end position="131"/>
    </location>
</feature>
<dbReference type="PANTHER" id="PTHR32347:SF23">
    <property type="entry name" value="BLL5650 PROTEIN"/>
    <property type="match status" value="1"/>
</dbReference>
<dbReference type="GO" id="GO:0030313">
    <property type="term" value="C:cell envelope"/>
    <property type="evidence" value="ECO:0007669"/>
    <property type="project" value="UniProtKB-SubCell"/>
</dbReference>
<keyword evidence="4" id="KW-0812">Transmembrane</keyword>
<feature type="compositionally biased region" description="Gly residues" evidence="3">
    <location>
        <begin position="1"/>
        <end position="10"/>
    </location>
</feature>
<dbReference type="STRING" id="953739.SVEN_7372"/>
<evidence type="ECO:0000313" key="7">
    <source>
        <dbReference type="Proteomes" id="UP000006854"/>
    </source>
</evidence>
<feature type="region of interest" description="Disordered" evidence="3">
    <location>
        <begin position="301"/>
        <end position="322"/>
    </location>
</feature>
<evidence type="ECO:0000259" key="5">
    <source>
        <dbReference type="Pfam" id="PF01471"/>
    </source>
</evidence>
<evidence type="ECO:0000256" key="4">
    <source>
        <dbReference type="SAM" id="Phobius"/>
    </source>
</evidence>
<evidence type="ECO:0000256" key="2">
    <source>
        <dbReference type="ARBA" id="ARBA00023054"/>
    </source>
</evidence>
<evidence type="ECO:0000256" key="3">
    <source>
        <dbReference type="SAM" id="MobiDB-lite"/>
    </source>
</evidence>
<dbReference type="InterPro" id="IPR050465">
    <property type="entry name" value="UPF0194_transport"/>
</dbReference>
<dbReference type="PATRIC" id="fig|953739.5.peg.2604"/>
<dbReference type="InterPro" id="IPR036366">
    <property type="entry name" value="PGBDSf"/>
</dbReference>
<dbReference type="KEGG" id="sve:SVEN_7372"/>
<evidence type="ECO:0000256" key="1">
    <source>
        <dbReference type="ARBA" id="ARBA00004196"/>
    </source>
</evidence>
<sequence length="415" mass="42066">MSGDATGGLGPSDDRSRPAADGGELPATGGGELPGGGGGGELSAGGGRRSARVGERPMARRRLVLALAAIVAVAGGGAAVTALSAPDDERGGGSGSAADAKGLPPATAPVTRGDLSNSSQQDGTLGHLGERKINAGPAGVLTWVAPAGAVVERDQRLYEVEGGPVRLMYGSEPMYRTLKTGDKGKDVRQLEENLAALGYVGFDVDEEYTAKTAAAVKRWQKSHDLKQTGTVGPDQIAFAGSAVRVKEAGAAPGDRVAPGGPVLTVTGSERVVQFKIPVSEAESAKTGTRVKIRLPDGTELPGKVSAVGKTASAGEDPQDRTPKISVTVSFDEPRKVKGIDQSPVTVDLTGETRKDVLTVPVNALLALPGGGFGVQVVENGTARDLAVELGMFGQGRVEVSGDGLREGMKVGVPSA</sequence>
<feature type="domain" description="Peptidoglycan binding-like" evidence="5">
    <location>
        <begin position="184"/>
        <end position="237"/>
    </location>
</feature>
<dbReference type="InterPro" id="IPR002477">
    <property type="entry name" value="Peptidoglycan-bd-like"/>
</dbReference>
<dbReference type="AlphaFoldDB" id="F2R1Z1"/>
<reference evidence="6 7" key="1">
    <citation type="journal article" date="2011" name="BMC Genomics">
        <title>Genome-wide analysis of the role of GlnR in Streptomyces venezuelae provides new insights into global nitrogen regulation in actinomycetes.</title>
        <authorList>
            <person name="Pullan S.T."/>
            <person name="Bibb M.J."/>
            <person name="Merrick M."/>
        </authorList>
    </citation>
    <scope>NUCLEOTIDE SEQUENCE [LARGE SCALE GENOMIC DNA]</scope>
    <source>
        <strain evidence="7">ATCC 10712 / CBS 650.69 / DSM 40230 / JCM 4526 / NBRC 13096 / PD 04745</strain>
    </source>
</reference>
<feature type="compositionally biased region" description="Gly residues" evidence="3">
    <location>
        <begin position="28"/>
        <end position="48"/>
    </location>
</feature>
<dbReference type="eggNOG" id="COG0845">
    <property type="taxonomic scope" value="Bacteria"/>
</dbReference>
<keyword evidence="4" id="KW-1133">Transmembrane helix</keyword>
<dbReference type="Gene3D" id="1.10.101.10">
    <property type="entry name" value="PGBD-like superfamily/PGBD"/>
    <property type="match status" value="1"/>
</dbReference>
<dbReference type="Proteomes" id="UP000006854">
    <property type="component" value="Chromosome"/>
</dbReference>
<feature type="transmembrane region" description="Helical" evidence="4">
    <location>
        <begin position="63"/>
        <end position="85"/>
    </location>
</feature>
<feature type="region of interest" description="Disordered" evidence="3">
    <location>
        <begin position="1"/>
        <end position="55"/>
    </location>
</feature>
<protein>
    <submittedName>
        <fullName evidence="6">Putative peptidoglycan binding domain 1</fullName>
    </submittedName>
</protein>
<proteinExistence type="predicted"/>
<evidence type="ECO:0000313" key="6">
    <source>
        <dbReference type="EMBL" id="CCA60658.1"/>
    </source>
</evidence>
<dbReference type="SUPFAM" id="SSF47090">
    <property type="entry name" value="PGBD-like"/>
    <property type="match status" value="1"/>
</dbReference>
<name>F2R1Z1_STRVP</name>
<dbReference type="HOGENOM" id="CLU_057459_1_0_11"/>
<keyword evidence="4" id="KW-0472">Membrane</keyword>
<comment type="subcellular location">
    <subcellularLocation>
        <location evidence="1">Cell envelope</location>
    </subcellularLocation>
</comment>
<keyword evidence="2" id="KW-0175">Coiled coil</keyword>
<dbReference type="PANTHER" id="PTHR32347">
    <property type="entry name" value="EFFLUX SYSTEM COMPONENT YKNX-RELATED"/>
    <property type="match status" value="1"/>
</dbReference>
<organism evidence="6 7">
    <name type="scientific">Streptomyces venezuelae (strain ATCC 10712 / CBS 650.69 / DSM 40230 / JCM 4526 / NBRC 13096 / PD 04745)</name>
    <dbReference type="NCBI Taxonomy" id="953739"/>
    <lineage>
        <taxon>Bacteria</taxon>
        <taxon>Bacillati</taxon>
        <taxon>Actinomycetota</taxon>
        <taxon>Actinomycetes</taxon>
        <taxon>Kitasatosporales</taxon>
        <taxon>Streptomycetaceae</taxon>
        <taxon>Streptomyces</taxon>
    </lineage>
</organism>
<keyword evidence="7" id="KW-1185">Reference proteome</keyword>
<accession>F2R1Z1</accession>
<dbReference type="EMBL" id="FR845719">
    <property type="protein sequence ID" value="CCA60658.1"/>
    <property type="molecule type" value="Genomic_DNA"/>
</dbReference>
<dbReference type="GeneID" id="51867883"/>
<dbReference type="InterPro" id="IPR036365">
    <property type="entry name" value="PGBD-like_sf"/>
</dbReference>
<dbReference type="Gene3D" id="2.40.420.20">
    <property type="match status" value="1"/>
</dbReference>
<dbReference type="RefSeq" id="WP_015038553.1">
    <property type="nucleotide sequence ID" value="NC_018750.1"/>
</dbReference>
<dbReference type="Pfam" id="PF01471">
    <property type="entry name" value="PG_binding_1"/>
    <property type="match status" value="1"/>
</dbReference>
<feature type="compositionally biased region" description="Polar residues" evidence="3">
    <location>
        <begin position="114"/>
        <end position="123"/>
    </location>
</feature>